<protein>
    <recommendedName>
        <fullName evidence="2">YdbS-like PH domain-containing protein</fullName>
    </recommendedName>
</protein>
<dbReference type="Pfam" id="PF03703">
    <property type="entry name" value="bPH_2"/>
    <property type="match status" value="1"/>
</dbReference>
<evidence type="ECO:0000256" key="1">
    <source>
        <dbReference type="SAM" id="Phobius"/>
    </source>
</evidence>
<proteinExistence type="predicted"/>
<evidence type="ECO:0000313" key="4">
    <source>
        <dbReference type="Proteomes" id="UP000287410"/>
    </source>
</evidence>
<dbReference type="PANTHER" id="PTHR34473:SF3">
    <property type="entry name" value="TRANSMEMBRANE PROTEIN-RELATED"/>
    <property type="match status" value="1"/>
</dbReference>
<dbReference type="RefSeq" id="WP_126788734.1">
    <property type="nucleotide sequence ID" value="NZ_PIPN01000002.1"/>
</dbReference>
<keyword evidence="1" id="KW-0472">Membrane</keyword>
<dbReference type="Proteomes" id="UP000287410">
    <property type="component" value="Unassembled WGS sequence"/>
</dbReference>
<name>A0ABY0C0S4_9GAMM</name>
<keyword evidence="1" id="KW-1133">Transmembrane helix</keyword>
<keyword evidence="1" id="KW-0812">Transmembrane</keyword>
<dbReference type="EMBL" id="PIPN01000002">
    <property type="protein sequence ID" value="RUO30759.1"/>
    <property type="molecule type" value="Genomic_DNA"/>
</dbReference>
<gene>
    <name evidence="3" type="ORF">CWE12_05835</name>
</gene>
<evidence type="ECO:0000259" key="2">
    <source>
        <dbReference type="Pfam" id="PF03703"/>
    </source>
</evidence>
<reference evidence="3 4" key="1">
    <citation type="journal article" date="2018" name="Front. Microbiol.">
        <title>Genome-Based Analysis Reveals the Taxonomy and Diversity of the Family Idiomarinaceae.</title>
        <authorList>
            <person name="Liu Y."/>
            <person name="Lai Q."/>
            <person name="Shao Z."/>
        </authorList>
    </citation>
    <scope>NUCLEOTIDE SEQUENCE [LARGE SCALE GENOMIC DNA]</scope>
    <source>
        <strain evidence="3 4">GBSy1</strain>
    </source>
</reference>
<sequence>MTLPDYLHVDPKYRLQLRIDALINWGLLIVASLIALGWIPAEWRWVPGLATILFILILLVMLFFWAPRRYQLTGYAVSELDVHYRTGALWRTQTAVPVNRIQHVEISQGPIERMLGLSRLSLYTAGGAGSDLAIPGLAKSQAAQIRSQLLGLINEPDED</sequence>
<evidence type="ECO:0000313" key="3">
    <source>
        <dbReference type="EMBL" id="RUO30759.1"/>
    </source>
</evidence>
<accession>A0ABY0C0S4</accession>
<comment type="caution">
    <text evidence="3">The sequence shown here is derived from an EMBL/GenBank/DDBJ whole genome shotgun (WGS) entry which is preliminary data.</text>
</comment>
<dbReference type="InterPro" id="IPR005182">
    <property type="entry name" value="YdbS-like_PH"/>
</dbReference>
<organism evidence="3 4">
    <name type="scientific">Aliidiomarina sedimenti</name>
    <dbReference type="NCBI Taxonomy" id="1933879"/>
    <lineage>
        <taxon>Bacteria</taxon>
        <taxon>Pseudomonadati</taxon>
        <taxon>Pseudomonadota</taxon>
        <taxon>Gammaproteobacteria</taxon>
        <taxon>Alteromonadales</taxon>
        <taxon>Idiomarinaceae</taxon>
        <taxon>Aliidiomarina</taxon>
    </lineage>
</organism>
<dbReference type="PANTHER" id="PTHR34473">
    <property type="entry name" value="UPF0699 TRANSMEMBRANE PROTEIN YDBS"/>
    <property type="match status" value="1"/>
</dbReference>
<keyword evidence="4" id="KW-1185">Reference proteome</keyword>
<feature type="transmembrane region" description="Helical" evidence="1">
    <location>
        <begin position="21"/>
        <end position="39"/>
    </location>
</feature>
<feature type="transmembrane region" description="Helical" evidence="1">
    <location>
        <begin position="45"/>
        <end position="66"/>
    </location>
</feature>
<feature type="domain" description="YdbS-like PH" evidence="2">
    <location>
        <begin position="71"/>
        <end position="149"/>
    </location>
</feature>